<comment type="caution">
    <text evidence="3">The sequence shown here is derived from an EMBL/GenBank/DDBJ whole genome shotgun (WGS) entry which is preliminary data.</text>
</comment>
<organism evidence="3 4">
    <name type="scientific">Methylomonas albis</name>
    <dbReference type="NCBI Taxonomy" id="1854563"/>
    <lineage>
        <taxon>Bacteria</taxon>
        <taxon>Pseudomonadati</taxon>
        <taxon>Pseudomonadota</taxon>
        <taxon>Gammaproteobacteria</taxon>
        <taxon>Methylococcales</taxon>
        <taxon>Methylococcaceae</taxon>
        <taxon>Methylomonas</taxon>
    </lineage>
</organism>
<keyword evidence="1" id="KW-1133">Transmembrane helix</keyword>
<reference evidence="3 4" key="1">
    <citation type="submission" date="2020-09" db="EMBL/GenBank/DDBJ databases">
        <title>Methylomonas albis sp. nov. and Methylomonas fluvii sp. nov.: Two cold-adapted methanotrophs from the River Elbe and an amended description of Methylovulum psychrotolerans strain Eb1.</title>
        <authorList>
            <person name="Bussmann I.K."/>
            <person name="Klings K.-W."/>
            <person name="Warnstedt J."/>
            <person name="Hoppert M."/>
            <person name="Saborowski A."/>
            <person name="Horn F."/>
            <person name="Liebner S."/>
        </authorList>
    </citation>
    <scope>NUCLEOTIDE SEQUENCE [LARGE SCALE GENOMIC DNA]</scope>
    <source>
        <strain evidence="3 4">EbA</strain>
    </source>
</reference>
<evidence type="ECO:0000313" key="4">
    <source>
        <dbReference type="Proteomes" id="UP000652176"/>
    </source>
</evidence>
<dbReference type="EMBL" id="JACXSS010000001">
    <property type="protein sequence ID" value="MBD9357550.1"/>
    <property type="molecule type" value="Genomic_DNA"/>
</dbReference>
<protein>
    <submittedName>
        <fullName evidence="3">Zinc-ribbon domain-containing protein</fullName>
    </submittedName>
</protein>
<name>A0ABR9D3P6_9GAMM</name>
<dbReference type="Pfam" id="PF11906">
    <property type="entry name" value="DUF3426"/>
    <property type="match status" value="1"/>
</dbReference>
<gene>
    <name evidence="3" type="ORF">IE877_17030</name>
</gene>
<dbReference type="Proteomes" id="UP000652176">
    <property type="component" value="Unassembled WGS sequence"/>
</dbReference>
<evidence type="ECO:0000256" key="1">
    <source>
        <dbReference type="SAM" id="Phobius"/>
    </source>
</evidence>
<dbReference type="Pfam" id="PF13717">
    <property type="entry name" value="Zn_ribbon_4"/>
    <property type="match status" value="1"/>
</dbReference>
<keyword evidence="4" id="KW-1185">Reference proteome</keyword>
<feature type="transmembrane region" description="Helical" evidence="1">
    <location>
        <begin position="83"/>
        <end position="103"/>
    </location>
</feature>
<evidence type="ECO:0000313" key="3">
    <source>
        <dbReference type="EMBL" id="MBD9357550.1"/>
    </source>
</evidence>
<dbReference type="InterPro" id="IPR011723">
    <property type="entry name" value="Znf/thioredoxin_put"/>
</dbReference>
<sequence>MTGVDWMPINLTKSMYSRCPHCDKQHEITVEHLRQRRGLLNCSACGKSFDTLRFLSEQEDAVLADDLHYQDKQISDRRPQTPAVWLVATSLMSVLLLAQVLYFEGYRLTMQPQIRVGLDKICSAIACRLPPYRNREEWSVSHSNLQVQTDGSYLFSAAVSNQALFTQIVPDLKLTLLNFNGQAIAGRMFSASEYLPKLTSLATEQTVEIRLAVVAPTAPIGGYTFNLL</sequence>
<dbReference type="RefSeq" id="WP_192375819.1">
    <property type="nucleotide sequence ID" value="NZ_CAJHIV010000001.1"/>
</dbReference>
<proteinExistence type="predicted"/>
<evidence type="ECO:0000259" key="2">
    <source>
        <dbReference type="Pfam" id="PF13717"/>
    </source>
</evidence>
<dbReference type="InterPro" id="IPR021834">
    <property type="entry name" value="DUF3426"/>
</dbReference>
<dbReference type="NCBIfam" id="TIGR02098">
    <property type="entry name" value="MJ0042_CXXC"/>
    <property type="match status" value="1"/>
</dbReference>
<feature type="domain" description="Zinc finger/thioredoxin putative" evidence="2">
    <location>
        <begin position="15"/>
        <end position="49"/>
    </location>
</feature>
<keyword evidence="1" id="KW-0472">Membrane</keyword>
<accession>A0ABR9D3P6</accession>
<keyword evidence="1" id="KW-0812">Transmembrane</keyword>